<evidence type="ECO:0000256" key="2">
    <source>
        <dbReference type="ARBA" id="ARBA00022670"/>
    </source>
</evidence>
<dbReference type="PANTHER" id="PTHR47901">
    <property type="entry name" value="CASPASE RECRUITMENT DOMAIN-CONTAINING PROTEIN 18"/>
    <property type="match status" value="1"/>
</dbReference>
<dbReference type="EMBL" id="BLXT01005830">
    <property type="protein sequence ID" value="GFO26430.1"/>
    <property type="molecule type" value="Genomic_DNA"/>
</dbReference>
<dbReference type="InterPro" id="IPR002398">
    <property type="entry name" value="Pept_C14"/>
</dbReference>
<evidence type="ECO:0000256" key="4">
    <source>
        <dbReference type="ARBA" id="ARBA00022801"/>
    </source>
</evidence>
<dbReference type="AlphaFoldDB" id="A0AAV4C4U1"/>
<keyword evidence="3" id="KW-0053">Apoptosis</keyword>
<dbReference type="PROSITE" id="PS01121">
    <property type="entry name" value="CASPASE_HIS"/>
    <property type="match status" value="1"/>
</dbReference>
<dbReference type="InterPro" id="IPR016129">
    <property type="entry name" value="Caspase_his_AS"/>
</dbReference>
<keyword evidence="6" id="KW-0865">Zymogen</keyword>
<feature type="region of interest" description="Disordered" evidence="7">
    <location>
        <begin position="144"/>
        <end position="234"/>
    </location>
</feature>
<protein>
    <submittedName>
        <fullName evidence="9">Caspase-3</fullName>
    </submittedName>
</protein>
<keyword evidence="2" id="KW-0645">Protease</keyword>
<evidence type="ECO:0000256" key="5">
    <source>
        <dbReference type="ARBA" id="ARBA00022807"/>
    </source>
</evidence>
<accession>A0AAV4C4U1</accession>
<evidence type="ECO:0000313" key="9">
    <source>
        <dbReference type="EMBL" id="GFO26430.1"/>
    </source>
</evidence>
<evidence type="ECO:0000259" key="8">
    <source>
        <dbReference type="PROSITE" id="PS50208"/>
    </source>
</evidence>
<reference evidence="9 10" key="1">
    <citation type="journal article" date="2021" name="Elife">
        <title>Chloroplast acquisition without the gene transfer in kleptoplastic sea slugs, Plakobranchus ocellatus.</title>
        <authorList>
            <person name="Maeda T."/>
            <person name="Takahashi S."/>
            <person name="Yoshida T."/>
            <person name="Shimamura S."/>
            <person name="Takaki Y."/>
            <person name="Nagai Y."/>
            <person name="Toyoda A."/>
            <person name="Suzuki Y."/>
            <person name="Arimoto A."/>
            <person name="Ishii H."/>
            <person name="Satoh N."/>
            <person name="Nishiyama T."/>
            <person name="Hasebe M."/>
            <person name="Maruyama T."/>
            <person name="Minagawa J."/>
            <person name="Obokata J."/>
            <person name="Shigenobu S."/>
        </authorList>
    </citation>
    <scope>NUCLEOTIDE SEQUENCE [LARGE SCALE GENOMIC DNA]</scope>
</reference>
<dbReference type="SUPFAM" id="SSF52129">
    <property type="entry name" value="Caspase-like"/>
    <property type="match status" value="1"/>
</dbReference>
<dbReference type="InterPro" id="IPR011600">
    <property type="entry name" value="Pept_C14_caspase"/>
</dbReference>
<evidence type="ECO:0000256" key="6">
    <source>
        <dbReference type="ARBA" id="ARBA00023145"/>
    </source>
</evidence>
<dbReference type="InterPro" id="IPR029030">
    <property type="entry name" value="Caspase-like_dom_sf"/>
</dbReference>
<dbReference type="PANTHER" id="PTHR47901:SF8">
    <property type="entry name" value="CASPASE-3"/>
    <property type="match status" value="1"/>
</dbReference>
<comment type="caution">
    <text evidence="9">The sequence shown here is derived from an EMBL/GenBank/DDBJ whole genome shotgun (WGS) entry which is preliminary data.</text>
</comment>
<feature type="compositionally biased region" description="Polar residues" evidence="7">
    <location>
        <begin position="172"/>
        <end position="182"/>
    </location>
</feature>
<evidence type="ECO:0000313" key="10">
    <source>
        <dbReference type="Proteomes" id="UP000735302"/>
    </source>
</evidence>
<feature type="domain" description="Caspase family p20" evidence="8">
    <location>
        <begin position="58"/>
        <end position="141"/>
    </location>
</feature>
<evidence type="ECO:0000256" key="1">
    <source>
        <dbReference type="ARBA" id="ARBA00010134"/>
    </source>
</evidence>
<keyword evidence="5" id="KW-0788">Thiol protease</keyword>
<dbReference type="PROSITE" id="PS50208">
    <property type="entry name" value="CASPASE_P20"/>
    <property type="match status" value="1"/>
</dbReference>
<dbReference type="GO" id="GO:0004197">
    <property type="term" value="F:cysteine-type endopeptidase activity"/>
    <property type="evidence" value="ECO:0007669"/>
    <property type="project" value="InterPro"/>
</dbReference>
<organism evidence="9 10">
    <name type="scientific">Plakobranchus ocellatus</name>
    <dbReference type="NCBI Taxonomy" id="259542"/>
    <lineage>
        <taxon>Eukaryota</taxon>
        <taxon>Metazoa</taxon>
        <taxon>Spiralia</taxon>
        <taxon>Lophotrochozoa</taxon>
        <taxon>Mollusca</taxon>
        <taxon>Gastropoda</taxon>
        <taxon>Heterobranchia</taxon>
        <taxon>Euthyneura</taxon>
        <taxon>Panpulmonata</taxon>
        <taxon>Sacoglossa</taxon>
        <taxon>Placobranchoidea</taxon>
        <taxon>Plakobranchidae</taxon>
        <taxon>Plakobranchus</taxon>
    </lineage>
</organism>
<dbReference type="GO" id="GO:0006915">
    <property type="term" value="P:apoptotic process"/>
    <property type="evidence" value="ECO:0007669"/>
    <property type="project" value="UniProtKB-KW"/>
</dbReference>
<keyword evidence="10" id="KW-1185">Reference proteome</keyword>
<gene>
    <name evidence="9" type="ORF">PoB_005293500</name>
</gene>
<comment type="similarity">
    <text evidence="1">Belongs to the peptidase C14A family.</text>
</comment>
<name>A0AAV4C4U1_9GAST</name>
<dbReference type="Pfam" id="PF00656">
    <property type="entry name" value="Peptidase_C14"/>
    <property type="match status" value="1"/>
</dbReference>
<dbReference type="Proteomes" id="UP000735302">
    <property type="component" value="Unassembled WGS sequence"/>
</dbReference>
<dbReference type="InterPro" id="IPR015917">
    <property type="entry name" value="Pept_C14A"/>
</dbReference>
<dbReference type="PRINTS" id="PR00376">
    <property type="entry name" value="IL1BCENZYME"/>
</dbReference>
<sequence>MIEINSQTSVEEFIKINNATETTENEFAASAEQNQMQEDSAEGDDAFIPLSTSTVALQGMKEILKRQVLDKDHSNHDSFILVILSHGEKGVVFGIDGRLDEKSQKPEDCLQVLEIRKEVCRVPSLLNKPKLIFIQACRGKERDEGLSLNSGKKRESDGDVGGQDAFSGGGESSNDPADSRGNQDVAEPNVTPAVLPRPGEETEQGPLSSEVDFKARKKPISPPTKSEDELDTSAETVPSLADSFLAMSTTEGEEKSDFRFVLIHQGTFHFKSKNIFRNNKNWKYIQTGQIN</sequence>
<proteinExistence type="inferred from homology"/>
<dbReference type="GO" id="GO:0006508">
    <property type="term" value="P:proteolysis"/>
    <property type="evidence" value="ECO:0007669"/>
    <property type="project" value="UniProtKB-KW"/>
</dbReference>
<evidence type="ECO:0000256" key="3">
    <source>
        <dbReference type="ARBA" id="ARBA00022703"/>
    </source>
</evidence>
<dbReference type="InterPro" id="IPR033139">
    <property type="entry name" value="Caspase_cys_AS"/>
</dbReference>
<dbReference type="SMART" id="SM00115">
    <property type="entry name" value="CASc"/>
    <property type="match status" value="1"/>
</dbReference>
<dbReference type="InterPro" id="IPR001309">
    <property type="entry name" value="Pept_C14_p20"/>
</dbReference>
<keyword evidence="4" id="KW-0378">Hydrolase</keyword>
<dbReference type="Gene3D" id="3.40.50.1460">
    <property type="match status" value="1"/>
</dbReference>
<evidence type="ECO:0000256" key="7">
    <source>
        <dbReference type="SAM" id="MobiDB-lite"/>
    </source>
</evidence>
<dbReference type="PROSITE" id="PS01122">
    <property type="entry name" value="CASPASE_CYS"/>
    <property type="match status" value="1"/>
</dbReference>